<dbReference type="EMBL" id="FQVB01000056">
    <property type="protein sequence ID" value="SHG27383.1"/>
    <property type="molecule type" value="Genomic_DNA"/>
</dbReference>
<dbReference type="Proteomes" id="UP000184076">
    <property type="component" value="Unassembled WGS sequence"/>
</dbReference>
<name>A0A1M5IHX5_9BACT</name>
<organism evidence="1 2">
    <name type="scientific">Desulfacinum infernum DSM 9756</name>
    <dbReference type="NCBI Taxonomy" id="1121391"/>
    <lineage>
        <taxon>Bacteria</taxon>
        <taxon>Pseudomonadati</taxon>
        <taxon>Thermodesulfobacteriota</taxon>
        <taxon>Syntrophobacteria</taxon>
        <taxon>Syntrophobacterales</taxon>
        <taxon>Syntrophobacteraceae</taxon>
        <taxon>Desulfacinum</taxon>
    </lineage>
</organism>
<gene>
    <name evidence="1" type="ORF">SAMN02745206_03593</name>
</gene>
<keyword evidence="2" id="KW-1185">Reference proteome</keyword>
<dbReference type="AlphaFoldDB" id="A0A1M5IHX5"/>
<evidence type="ECO:0000313" key="2">
    <source>
        <dbReference type="Proteomes" id="UP000184076"/>
    </source>
</evidence>
<sequence>MTFTITVHLDHIAVPTGYVIFDVDPATNGVKVAIQANRNAPDEVLAHEIHHAIKLARMFTGGEKVGMDTFHLLEREANAWAETLNAS</sequence>
<accession>A0A1M5IHX5</accession>
<proteinExistence type="predicted"/>
<evidence type="ECO:0000313" key="1">
    <source>
        <dbReference type="EMBL" id="SHG27383.1"/>
    </source>
</evidence>
<dbReference type="STRING" id="1121391.SAMN02745206_03593"/>
<dbReference type="RefSeq" id="WP_073041983.1">
    <property type="nucleotide sequence ID" value="NZ_FQVB01000056.1"/>
</dbReference>
<reference evidence="2" key="1">
    <citation type="submission" date="2016-11" db="EMBL/GenBank/DDBJ databases">
        <authorList>
            <person name="Varghese N."/>
            <person name="Submissions S."/>
        </authorList>
    </citation>
    <scope>NUCLEOTIDE SEQUENCE [LARGE SCALE GENOMIC DNA]</scope>
    <source>
        <strain evidence="2">DSM 9756</strain>
    </source>
</reference>
<protein>
    <submittedName>
        <fullName evidence="1">Uncharacterized protein</fullName>
    </submittedName>
</protein>